<dbReference type="PANTHER" id="PTHR39420:SF1">
    <property type="entry name" value="HYDROLASE"/>
    <property type="match status" value="1"/>
</dbReference>
<evidence type="ECO:0000313" key="2">
    <source>
        <dbReference type="Proteomes" id="UP000678513"/>
    </source>
</evidence>
<dbReference type="Proteomes" id="UP000678513">
    <property type="component" value="Chromosome"/>
</dbReference>
<accession>A0ABX7Y442</accession>
<dbReference type="GO" id="GO:0008237">
    <property type="term" value="F:metallopeptidase activity"/>
    <property type="evidence" value="ECO:0007669"/>
    <property type="project" value="UniProtKB-KW"/>
</dbReference>
<organism evidence="1 2">
    <name type="scientific">Arachnia rubra</name>
    <dbReference type="NCBI Taxonomy" id="1547448"/>
    <lineage>
        <taxon>Bacteria</taxon>
        <taxon>Bacillati</taxon>
        <taxon>Actinomycetota</taxon>
        <taxon>Actinomycetes</taxon>
        <taxon>Propionibacteriales</taxon>
        <taxon>Propionibacteriaceae</taxon>
        <taxon>Arachnia</taxon>
    </lineage>
</organism>
<dbReference type="Pfam" id="PF10103">
    <property type="entry name" value="Zincin_2"/>
    <property type="match status" value="1"/>
</dbReference>
<keyword evidence="1" id="KW-0482">Metalloprotease</keyword>
<dbReference type="RefSeq" id="WP_212322860.1">
    <property type="nucleotide sequence ID" value="NZ_AP024463.1"/>
</dbReference>
<dbReference type="InterPro" id="IPR042271">
    <property type="entry name" value="Zinicin_2_N"/>
</dbReference>
<keyword evidence="2" id="KW-1185">Reference proteome</keyword>
<dbReference type="InterPro" id="IPR022454">
    <property type="entry name" value="CHP03883_F420-assoc"/>
</dbReference>
<evidence type="ECO:0000313" key="1">
    <source>
        <dbReference type="EMBL" id="QUC07832.1"/>
    </source>
</evidence>
<dbReference type="NCBIfam" id="TIGR03624">
    <property type="entry name" value="putative hydrolase"/>
    <property type="match status" value="1"/>
</dbReference>
<reference evidence="1 2" key="1">
    <citation type="submission" date="2021-03" db="EMBL/GenBank/DDBJ databases">
        <title>Human Oral Microbial Genomes.</title>
        <authorList>
            <person name="Johnston C.D."/>
            <person name="Chen T."/>
            <person name="Dewhirst F.E."/>
        </authorList>
    </citation>
    <scope>NUCLEOTIDE SEQUENCE [LARGE SCALE GENOMIC DNA]</scope>
    <source>
        <strain evidence="1 2">DSMZ 100122</strain>
    </source>
</reference>
<proteinExistence type="predicted"/>
<keyword evidence="1" id="KW-0378">Hydrolase</keyword>
<dbReference type="EMBL" id="CP072384">
    <property type="protein sequence ID" value="QUC07832.1"/>
    <property type="molecule type" value="Genomic_DNA"/>
</dbReference>
<protein>
    <submittedName>
        <fullName evidence="1">Zinc-dependent metalloprotease</fullName>
    </submittedName>
</protein>
<dbReference type="Gene3D" id="1.20.150.30">
    <property type="entry name" value="Zincin-like metallopeptidase, N-terminal domain"/>
    <property type="match status" value="1"/>
</dbReference>
<dbReference type="PANTHER" id="PTHR39420">
    <property type="match status" value="1"/>
</dbReference>
<keyword evidence="1" id="KW-0645">Protease</keyword>
<sequence length="336" mass="35651">MERPGGEPGHGVRLLMQRRPHVLWPLALAVQRLCSDPGPRVSRPEALSAVAALRLAARRAGGLAVEYSQLSGPAAADVVVVDRPGWSRRASGMVDDMLRRLPLEARPPGVRRLLCGIGYGLAAGAMLTAVGRGLLGQYDPYADRLMLVAPGIVEVQRSRGFADGDFRLWVALHEQTHAVQFNSAPWLLAHLQDLIAALSLDDPSPVDVASGIRAGRGVMSLLATAEGQRHLDALTATMTLLEGHADLVADAAGARHVPSARALRRAFARTQTSSGWLRLLPGLDKAVQYRDGLAFCQRVSADVGMSGLAAAFAVPANLPSLAEITDPAAWVARVHG</sequence>
<dbReference type="NCBIfam" id="TIGR03883">
    <property type="entry name" value="DUF2342_F420"/>
    <property type="match status" value="1"/>
</dbReference>
<name>A0ABX7Y442_9ACTN</name>
<dbReference type="InterPro" id="IPR018766">
    <property type="entry name" value="Zinicin_2"/>
</dbReference>
<dbReference type="SUPFAM" id="SSF55486">
    <property type="entry name" value="Metalloproteases ('zincins'), catalytic domain"/>
    <property type="match status" value="1"/>
</dbReference>
<gene>
    <name evidence="1" type="ORF">J5A65_13060</name>
</gene>